<feature type="compositionally biased region" description="Basic residues" evidence="1">
    <location>
        <begin position="212"/>
        <end position="240"/>
    </location>
</feature>
<dbReference type="Proteomes" id="UP001358417">
    <property type="component" value="Unassembled WGS sequence"/>
</dbReference>
<organism evidence="2 3">
    <name type="scientific">Exophiala bonariae</name>
    <dbReference type="NCBI Taxonomy" id="1690606"/>
    <lineage>
        <taxon>Eukaryota</taxon>
        <taxon>Fungi</taxon>
        <taxon>Dikarya</taxon>
        <taxon>Ascomycota</taxon>
        <taxon>Pezizomycotina</taxon>
        <taxon>Eurotiomycetes</taxon>
        <taxon>Chaetothyriomycetidae</taxon>
        <taxon>Chaetothyriales</taxon>
        <taxon>Herpotrichiellaceae</taxon>
        <taxon>Exophiala</taxon>
    </lineage>
</organism>
<gene>
    <name evidence="2" type="ORF">LTR84_012061</name>
</gene>
<evidence type="ECO:0000313" key="2">
    <source>
        <dbReference type="EMBL" id="KAK5056530.1"/>
    </source>
</evidence>
<feature type="compositionally biased region" description="Basic and acidic residues" evidence="1">
    <location>
        <begin position="168"/>
        <end position="194"/>
    </location>
</feature>
<feature type="region of interest" description="Disordered" evidence="1">
    <location>
        <begin position="152"/>
        <end position="240"/>
    </location>
</feature>
<evidence type="ECO:0000256" key="1">
    <source>
        <dbReference type="SAM" id="MobiDB-lite"/>
    </source>
</evidence>
<dbReference type="EMBL" id="JAVRRD010000007">
    <property type="protein sequence ID" value="KAK5056530.1"/>
    <property type="molecule type" value="Genomic_DNA"/>
</dbReference>
<dbReference type="AlphaFoldDB" id="A0AAV9NIT2"/>
<dbReference type="GeneID" id="89980208"/>
<keyword evidence="3" id="KW-1185">Reference proteome</keyword>
<feature type="compositionally biased region" description="Basic and acidic residues" evidence="1">
    <location>
        <begin position="201"/>
        <end position="210"/>
    </location>
</feature>
<evidence type="ECO:0000313" key="3">
    <source>
        <dbReference type="Proteomes" id="UP001358417"/>
    </source>
</evidence>
<sequence length="240" mass="27250">MGPHWAEKKKMQTLSTVMGPLMLKEHSACLKMSKTPSQWSNYVRGASGLFAQHISRAPCVTVLTRPPQTLNPLGASTYQQIEEPLLKGSYGGFHVLRIDMVHPTVIGAENFRYQVWPVDETEKWIAVFGYSPPLKRRLNDTRVLYLPPSLTHFSASTTEPHHPSCVNGEKKETASNHPKQEMGKQGQKQKEQKPGKKKTKQEKLKQETTKQKTTRQRKTKKDKAKQHKSKTQKAKAKKAK</sequence>
<accession>A0AAV9NIT2</accession>
<protein>
    <submittedName>
        <fullName evidence="2">Uncharacterized protein</fullName>
    </submittedName>
</protein>
<proteinExistence type="predicted"/>
<reference evidence="2 3" key="1">
    <citation type="submission" date="2023-08" db="EMBL/GenBank/DDBJ databases">
        <title>Black Yeasts Isolated from many extreme environments.</title>
        <authorList>
            <person name="Coleine C."/>
            <person name="Stajich J.E."/>
            <person name="Selbmann L."/>
        </authorList>
    </citation>
    <scope>NUCLEOTIDE SEQUENCE [LARGE SCALE GENOMIC DNA]</scope>
    <source>
        <strain evidence="2 3">CCFEE 5792</strain>
    </source>
</reference>
<dbReference type="RefSeq" id="XP_064708246.1">
    <property type="nucleotide sequence ID" value="XM_064855586.1"/>
</dbReference>
<name>A0AAV9NIT2_9EURO</name>
<comment type="caution">
    <text evidence="2">The sequence shown here is derived from an EMBL/GenBank/DDBJ whole genome shotgun (WGS) entry which is preliminary data.</text>
</comment>